<evidence type="ECO:0000256" key="6">
    <source>
        <dbReference type="ARBA" id="ARBA00023004"/>
    </source>
</evidence>
<evidence type="ECO:0000256" key="4">
    <source>
        <dbReference type="ARBA" id="ARBA00022723"/>
    </source>
</evidence>
<dbReference type="Gene3D" id="3.10.660.10">
    <property type="entry name" value="DPH Zinc finger"/>
    <property type="match status" value="1"/>
</dbReference>
<dbReference type="Proteomes" id="UP000814176">
    <property type="component" value="Unassembled WGS sequence"/>
</dbReference>
<feature type="domain" description="DPH-type MB" evidence="8">
    <location>
        <begin position="106"/>
        <end position="165"/>
    </location>
</feature>
<keyword evidence="4" id="KW-0479">Metal-binding</keyword>
<name>A0ABQ8KMZ4_9APHY</name>
<dbReference type="Pfam" id="PF05207">
    <property type="entry name" value="Zn_ribbon_CSL"/>
    <property type="match status" value="1"/>
</dbReference>
<dbReference type="InterPro" id="IPR001623">
    <property type="entry name" value="DnaJ_domain"/>
</dbReference>
<feature type="domain" description="J" evidence="7">
    <location>
        <begin position="23"/>
        <end position="95"/>
    </location>
</feature>
<keyword evidence="6" id="KW-0408">Iron</keyword>
<dbReference type="RefSeq" id="XP_047781444.1">
    <property type="nucleotide sequence ID" value="XM_047925587.1"/>
</dbReference>
<protein>
    <recommendedName>
        <fullName evidence="3">Diphthamide biosynthesis protein 4</fullName>
    </recommendedName>
</protein>
<dbReference type="Gene3D" id="1.10.287.110">
    <property type="entry name" value="DnaJ domain"/>
    <property type="match status" value="1"/>
</dbReference>
<evidence type="ECO:0000256" key="5">
    <source>
        <dbReference type="ARBA" id="ARBA00022833"/>
    </source>
</evidence>
<evidence type="ECO:0000256" key="1">
    <source>
        <dbReference type="ARBA" id="ARBA00003474"/>
    </source>
</evidence>
<dbReference type="PANTHER" id="PTHR45255">
    <property type="entry name" value="DNAJ HOMOLOG SUBFAMILY C MEMBER 24"/>
    <property type="match status" value="1"/>
</dbReference>
<dbReference type="PANTHER" id="PTHR45255:SF1">
    <property type="entry name" value="DNAJ HOMOLOG SUBFAMILY C MEMBER 24"/>
    <property type="match status" value="1"/>
</dbReference>
<evidence type="ECO:0000313" key="10">
    <source>
        <dbReference type="Proteomes" id="UP000814176"/>
    </source>
</evidence>
<evidence type="ECO:0000313" key="9">
    <source>
        <dbReference type="EMBL" id="KAH9839794.1"/>
    </source>
</evidence>
<keyword evidence="5" id="KW-0862">Zinc</keyword>
<proteinExistence type="inferred from homology"/>
<dbReference type="Pfam" id="PF00226">
    <property type="entry name" value="DnaJ"/>
    <property type="match status" value="1"/>
</dbReference>
<dbReference type="PRINTS" id="PR00625">
    <property type="entry name" value="JDOMAIN"/>
</dbReference>
<dbReference type="InterPro" id="IPR036869">
    <property type="entry name" value="J_dom_sf"/>
</dbReference>
<evidence type="ECO:0000259" key="8">
    <source>
        <dbReference type="PROSITE" id="PS51074"/>
    </source>
</evidence>
<comment type="similarity">
    <text evidence="2">Belongs to the DPH4 family.</text>
</comment>
<dbReference type="SUPFAM" id="SSF46565">
    <property type="entry name" value="Chaperone J-domain"/>
    <property type="match status" value="1"/>
</dbReference>
<dbReference type="EMBL" id="JADCUA010000005">
    <property type="protein sequence ID" value="KAH9839794.1"/>
    <property type="molecule type" value="Genomic_DNA"/>
</dbReference>
<dbReference type="SMART" id="SM00271">
    <property type="entry name" value="DnaJ"/>
    <property type="match status" value="1"/>
</dbReference>
<evidence type="ECO:0000256" key="2">
    <source>
        <dbReference type="ARBA" id="ARBA00006169"/>
    </source>
</evidence>
<comment type="caution">
    <text evidence="9">The sequence shown here is derived from an EMBL/GenBank/DDBJ whole genome shotgun (WGS) entry which is preliminary data.</text>
</comment>
<keyword evidence="10" id="KW-1185">Reference proteome</keyword>
<gene>
    <name evidence="9" type="ORF">C8Q71DRAFT_795081</name>
</gene>
<organism evidence="9 10">
    <name type="scientific">Rhodofomes roseus</name>
    <dbReference type="NCBI Taxonomy" id="34475"/>
    <lineage>
        <taxon>Eukaryota</taxon>
        <taxon>Fungi</taxon>
        <taxon>Dikarya</taxon>
        <taxon>Basidiomycota</taxon>
        <taxon>Agaricomycotina</taxon>
        <taxon>Agaricomycetes</taxon>
        <taxon>Polyporales</taxon>
        <taxon>Rhodofomes</taxon>
    </lineage>
</organism>
<evidence type="ECO:0000259" key="7">
    <source>
        <dbReference type="PROSITE" id="PS50076"/>
    </source>
</evidence>
<dbReference type="CDD" id="cd06257">
    <property type="entry name" value="DnaJ"/>
    <property type="match status" value="1"/>
</dbReference>
<reference evidence="9 10" key="1">
    <citation type="journal article" date="2021" name="Environ. Microbiol.">
        <title>Gene family expansions and transcriptome signatures uncover fungal adaptations to wood decay.</title>
        <authorList>
            <person name="Hage H."/>
            <person name="Miyauchi S."/>
            <person name="Viragh M."/>
            <person name="Drula E."/>
            <person name="Min B."/>
            <person name="Chaduli D."/>
            <person name="Navarro D."/>
            <person name="Favel A."/>
            <person name="Norest M."/>
            <person name="Lesage-Meessen L."/>
            <person name="Balint B."/>
            <person name="Merenyi Z."/>
            <person name="de Eugenio L."/>
            <person name="Morin E."/>
            <person name="Martinez A.T."/>
            <person name="Baldrian P."/>
            <person name="Stursova M."/>
            <person name="Martinez M.J."/>
            <person name="Novotny C."/>
            <person name="Magnuson J.K."/>
            <person name="Spatafora J.W."/>
            <person name="Maurice S."/>
            <person name="Pangilinan J."/>
            <person name="Andreopoulos W."/>
            <person name="LaButti K."/>
            <person name="Hundley H."/>
            <person name="Na H."/>
            <person name="Kuo A."/>
            <person name="Barry K."/>
            <person name="Lipzen A."/>
            <person name="Henrissat B."/>
            <person name="Riley R."/>
            <person name="Ahrendt S."/>
            <person name="Nagy L.G."/>
            <person name="Grigoriev I.V."/>
            <person name="Martin F."/>
            <person name="Rosso M.N."/>
        </authorList>
    </citation>
    <scope>NUCLEOTIDE SEQUENCE [LARGE SCALE GENOMIC DNA]</scope>
    <source>
        <strain evidence="9 10">CIRM-BRFM 1785</strain>
    </source>
</reference>
<sequence length="170" mass="18633">MTEFPDLTSFFAFAKLAEDVLPDYYAILSVSPSASPAEIKQAYHQALLICHPDKQHILRGTRPPEDSSGVDIALLKRAYQVLASPADRAAYDASRTEANTKRGPRPAQVISLEDFEEGEDDAGQTVWTYNCRCGGGYIVSEKMLEDGQHLIGCNSCSEVVWVGYEVAEDG</sequence>
<evidence type="ECO:0000256" key="3">
    <source>
        <dbReference type="ARBA" id="ARBA00021797"/>
    </source>
</evidence>
<dbReference type="PROSITE" id="PS51074">
    <property type="entry name" value="DPH_MB"/>
    <property type="match status" value="1"/>
</dbReference>
<dbReference type="SUPFAM" id="SSF144217">
    <property type="entry name" value="CSL zinc finger"/>
    <property type="match status" value="1"/>
</dbReference>
<dbReference type="InterPro" id="IPR007872">
    <property type="entry name" value="DPH_MB_dom"/>
</dbReference>
<comment type="function">
    <text evidence="1">Required for the first step of diphthamide biosynthesis, the transfer of 3-amino-3-carboxypropyl from S-adenosyl-L-methionine to a histidine residue. Diphthamide is a post-translational modification of histidine which occurs in elongation factor 2.</text>
</comment>
<dbReference type="PROSITE" id="PS50076">
    <property type="entry name" value="DNAJ_2"/>
    <property type="match status" value="1"/>
</dbReference>
<dbReference type="InterPro" id="IPR036671">
    <property type="entry name" value="DPH_MB_sf"/>
</dbReference>
<accession>A0ABQ8KMZ4</accession>
<dbReference type="GeneID" id="72006319"/>